<keyword evidence="4" id="KW-1185">Reference proteome</keyword>
<proteinExistence type="predicted"/>
<dbReference type="PANTHER" id="PTHR33026:SF7">
    <property type="entry name" value="OS03G0100275 PROTEIN"/>
    <property type="match status" value="1"/>
</dbReference>
<feature type="transmembrane region" description="Helical" evidence="2">
    <location>
        <begin position="321"/>
        <end position="342"/>
    </location>
</feature>
<feature type="compositionally biased region" description="Polar residues" evidence="1">
    <location>
        <begin position="346"/>
        <end position="361"/>
    </location>
</feature>
<evidence type="ECO:0000256" key="1">
    <source>
        <dbReference type="SAM" id="MobiDB-lite"/>
    </source>
</evidence>
<name>A0AAV5D7H0_ELECO</name>
<sequence>MTRKSPKKATATKSSYKLEISEQLREFSKSNISTADLNKMVEDGILLEQSRIDWKLRKKEAYINVPLKTGNSKDEWFYCDNPPPILADFSGAKAVHQARWLEKPDPTDPQVVASLEKIIELKNEGIDGITIEKSFIVRRVQPLKKQSRPAWDYATDDEMREVLDTYVSHPPVPSTDSEGPDYVKKPSQTGTGGASSSAVTRPTEEVVANISTAPPIPDLPSPSRRVKQTAHRHRQYVEDDDDDEEERCQDASLPTPAHSDRPSSQSEPPSKPDSGVGVAKKTDEAAKTSLKRKDSDPHTTSIKKKVCRIKIKQASGYNSSCFRFFIVVIINYLLGFNVTLFGNHSGRSSDTQSAQRSQDTRSAPGPRPTDLPQPVRTPSSAQTKPRKSPNAPVPKPLLTAAPQTINPSPTGMSSPRYKGKTTLAEDSLSRPETGDMDSAEITWLKKELEETKGKIEEAKSIFKSFKCNLTTISYDARKALDYIHANQVEKTGHSLEYLLEHAPEVIAKNTKKVVTEAGSQVLAICQSWSPALLLDKVKEDFNPDLTIDQCQLLMDSMLETSHALVDNVEVDPIASSPPATLEVELQDDASSPSQEL</sequence>
<feature type="region of interest" description="Disordered" evidence="1">
    <location>
        <begin position="167"/>
        <end position="302"/>
    </location>
</feature>
<organism evidence="3 4">
    <name type="scientific">Eleusine coracana subsp. coracana</name>
    <dbReference type="NCBI Taxonomy" id="191504"/>
    <lineage>
        <taxon>Eukaryota</taxon>
        <taxon>Viridiplantae</taxon>
        <taxon>Streptophyta</taxon>
        <taxon>Embryophyta</taxon>
        <taxon>Tracheophyta</taxon>
        <taxon>Spermatophyta</taxon>
        <taxon>Magnoliopsida</taxon>
        <taxon>Liliopsida</taxon>
        <taxon>Poales</taxon>
        <taxon>Poaceae</taxon>
        <taxon>PACMAD clade</taxon>
        <taxon>Chloridoideae</taxon>
        <taxon>Cynodonteae</taxon>
        <taxon>Eleusininae</taxon>
        <taxon>Eleusine</taxon>
    </lineage>
</organism>
<keyword evidence="2" id="KW-1133">Transmembrane helix</keyword>
<reference evidence="3" key="1">
    <citation type="journal article" date="2018" name="DNA Res.">
        <title>Multiple hybrid de novo genome assembly of finger millet, an orphan allotetraploid crop.</title>
        <authorList>
            <person name="Hatakeyama M."/>
            <person name="Aluri S."/>
            <person name="Balachadran M.T."/>
            <person name="Sivarajan S.R."/>
            <person name="Patrignani A."/>
            <person name="Gruter S."/>
            <person name="Poveda L."/>
            <person name="Shimizu-Inatsugi R."/>
            <person name="Baeten J."/>
            <person name="Francoijs K.J."/>
            <person name="Nataraja K.N."/>
            <person name="Reddy Y.A.N."/>
            <person name="Phadnis S."/>
            <person name="Ravikumar R.L."/>
            <person name="Schlapbach R."/>
            <person name="Sreeman S.M."/>
            <person name="Shimizu K.K."/>
        </authorList>
    </citation>
    <scope>NUCLEOTIDE SEQUENCE</scope>
</reference>
<comment type="caution">
    <text evidence="3">The sequence shown here is derived from an EMBL/GenBank/DDBJ whole genome shotgun (WGS) entry which is preliminary data.</text>
</comment>
<dbReference type="AlphaFoldDB" id="A0AAV5D7H0"/>
<accession>A0AAV5D7H0</accession>
<keyword evidence="2" id="KW-0812">Transmembrane</keyword>
<feature type="compositionally biased region" description="Acidic residues" evidence="1">
    <location>
        <begin position="238"/>
        <end position="247"/>
    </location>
</feature>
<feature type="compositionally biased region" description="Basic residues" evidence="1">
    <location>
        <begin position="224"/>
        <end position="234"/>
    </location>
</feature>
<dbReference type="EMBL" id="BQKI01000013">
    <property type="protein sequence ID" value="GJN06609.1"/>
    <property type="molecule type" value="Genomic_DNA"/>
</dbReference>
<dbReference type="PANTHER" id="PTHR33026">
    <property type="entry name" value="OS06G0360600 PROTEIN"/>
    <property type="match status" value="1"/>
</dbReference>
<feature type="compositionally biased region" description="Polar residues" evidence="1">
    <location>
        <begin position="401"/>
        <end position="413"/>
    </location>
</feature>
<keyword evidence="2" id="KW-0472">Membrane</keyword>
<evidence type="ECO:0000256" key="2">
    <source>
        <dbReference type="SAM" id="Phobius"/>
    </source>
</evidence>
<feature type="region of interest" description="Disordered" evidence="1">
    <location>
        <begin position="346"/>
        <end position="435"/>
    </location>
</feature>
<evidence type="ECO:0000313" key="3">
    <source>
        <dbReference type="EMBL" id="GJN06609.1"/>
    </source>
</evidence>
<feature type="compositionally biased region" description="Basic and acidic residues" evidence="1">
    <location>
        <begin position="280"/>
        <end position="297"/>
    </location>
</feature>
<dbReference type="Proteomes" id="UP001054889">
    <property type="component" value="Unassembled WGS sequence"/>
</dbReference>
<protein>
    <submittedName>
        <fullName evidence="3">Uncharacterized protein</fullName>
    </submittedName>
</protein>
<evidence type="ECO:0000313" key="4">
    <source>
        <dbReference type="Proteomes" id="UP001054889"/>
    </source>
</evidence>
<gene>
    <name evidence="3" type="primary">ga24357</name>
    <name evidence="3" type="ORF">PR202_ga24357</name>
</gene>
<reference evidence="3" key="2">
    <citation type="submission" date="2021-12" db="EMBL/GenBank/DDBJ databases">
        <title>Resequencing data analysis of finger millet.</title>
        <authorList>
            <person name="Hatakeyama M."/>
            <person name="Aluri S."/>
            <person name="Balachadran M.T."/>
            <person name="Sivarajan S.R."/>
            <person name="Poveda L."/>
            <person name="Shimizu-Inatsugi R."/>
            <person name="Schlapbach R."/>
            <person name="Sreeman S.M."/>
            <person name="Shimizu K.K."/>
        </authorList>
    </citation>
    <scope>NUCLEOTIDE SEQUENCE</scope>
</reference>